<evidence type="ECO:0000259" key="3">
    <source>
        <dbReference type="PROSITE" id="PS50081"/>
    </source>
</evidence>
<reference evidence="4 5" key="2">
    <citation type="submission" date="2018-11" db="EMBL/GenBank/DDBJ databases">
        <authorList>
            <consortium name="Pathogen Informatics"/>
        </authorList>
    </citation>
    <scope>NUCLEOTIDE SEQUENCE [LARGE SCALE GENOMIC DNA]</scope>
    <source>
        <strain evidence="4 5">NST_G2</strain>
    </source>
</reference>
<dbReference type="OrthoDB" id="63267at2759"/>
<evidence type="ECO:0000313" key="6">
    <source>
        <dbReference type="WBParaSite" id="SSLN_0001447001-mRNA-1"/>
    </source>
</evidence>
<protein>
    <submittedName>
        <fullName evidence="6">Phorbol-ester/DAG-type domain-containing protein</fullName>
    </submittedName>
</protein>
<dbReference type="SMART" id="SM00109">
    <property type="entry name" value="C1"/>
    <property type="match status" value="1"/>
</dbReference>
<dbReference type="GO" id="GO:0005829">
    <property type="term" value="C:cytosol"/>
    <property type="evidence" value="ECO:0007669"/>
    <property type="project" value="TreeGrafter"/>
</dbReference>
<keyword evidence="5" id="KW-1185">Reference proteome</keyword>
<dbReference type="STRING" id="70667.A0A183TBU0"/>
<evidence type="ECO:0000256" key="2">
    <source>
        <dbReference type="ARBA" id="ARBA00022833"/>
    </source>
</evidence>
<dbReference type="Proteomes" id="UP000275846">
    <property type="component" value="Unassembled WGS sequence"/>
</dbReference>
<dbReference type="GO" id="GO:0004674">
    <property type="term" value="F:protein serine/threonine kinase activity"/>
    <property type="evidence" value="ECO:0007669"/>
    <property type="project" value="UniProtKB-KW"/>
</dbReference>
<dbReference type="InterPro" id="IPR002219">
    <property type="entry name" value="PKC_DAG/PE"/>
</dbReference>
<keyword evidence="1" id="KW-0479">Metal-binding</keyword>
<dbReference type="GO" id="GO:0007200">
    <property type="term" value="P:phospholipase C-activating G protein-coupled receptor signaling pathway"/>
    <property type="evidence" value="ECO:0007669"/>
    <property type="project" value="TreeGrafter"/>
</dbReference>
<proteinExistence type="predicted"/>
<dbReference type="Pfam" id="PF00130">
    <property type="entry name" value="C1_1"/>
    <property type="match status" value="1"/>
</dbReference>
<dbReference type="GO" id="GO:0008270">
    <property type="term" value="F:zinc ion binding"/>
    <property type="evidence" value="ECO:0007669"/>
    <property type="project" value="UniProtKB-KW"/>
</dbReference>
<reference evidence="6" key="1">
    <citation type="submission" date="2016-06" db="UniProtKB">
        <authorList>
            <consortium name="WormBaseParasite"/>
        </authorList>
    </citation>
    <scope>IDENTIFICATION</scope>
</reference>
<dbReference type="WBParaSite" id="SSLN_0001447001-mRNA-1">
    <property type="protein sequence ID" value="SSLN_0001447001-mRNA-1"/>
    <property type="gene ID" value="SSLN_0001447001"/>
</dbReference>
<dbReference type="GO" id="GO:0035556">
    <property type="term" value="P:intracellular signal transduction"/>
    <property type="evidence" value="ECO:0007669"/>
    <property type="project" value="TreeGrafter"/>
</dbReference>
<gene>
    <name evidence="4" type="ORF">SSLN_LOCUS13937</name>
</gene>
<dbReference type="CDD" id="cd20833">
    <property type="entry name" value="C1_cPKC_rpt1"/>
    <property type="match status" value="1"/>
</dbReference>
<name>A0A183TBU0_SCHSO</name>
<evidence type="ECO:0000313" key="5">
    <source>
        <dbReference type="Proteomes" id="UP000275846"/>
    </source>
</evidence>
<dbReference type="SUPFAM" id="SSF57889">
    <property type="entry name" value="Cysteine-rich domain"/>
    <property type="match status" value="1"/>
</dbReference>
<organism evidence="6">
    <name type="scientific">Schistocephalus solidus</name>
    <name type="common">Tapeworm</name>
    <dbReference type="NCBI Taxonomy" id="70667"/>
    <lineage>
        <taxon>Eukaryota</taxon>
        <taxon>Metazoa</taxon>
        <taxon>Spiralia</taxon>
        <taxon>Lophotrochozoa</taxon>
        <taxon>Platyhelminthes</taxon>
        <taxon>Cestoda</taxon>
        <taxon>Eucestoda</taxon>
        <taxon>Diphyllobothriidea</taxon>
        <taxon>Diphyllobothriidae</taxon>
        <taxon>Schistocephalus</taxon>
    </lineage>
</organism>
<dbReference type="AlphaFoldDB" id="A0A183TBU0"/>
<dbReference type="FunFam" id="3.30.60.20:FF:000006">
    <property type="entry name" value="Protein kinase C"/>
    <property type="match status" value="1"/>
</dbReference>
<dbReference type="PANTHER" id="PTHR22968">
    <property type="entry name" value="PROTEIN KINASE C, MU"/>
    <property type="match status" value="1"/>
</dbReference>
<feature type="domain" description="Phorbol-ester/DAG-type" evidence="3">
    <location>
        <begin position="14"/>
        <end position="64"/>
    </location>
</feature>
<dbReference type="Gene3D" id="3.30.60.20">
    <property type="match status" value="1"/>
</dbReference>
<sequence length="118" mass="13594">MKLYTHTETPRIAGHKFLARFFKQATFCGHCKDFIWGFGKQGFQCKVCCFAVHKRCHEFVLFACPGSDKGCLVWPLKQDLGIGTAGNTWAFAPNSVQNRIRIKVKVRIKLRDRLKFEI</sequence>
<dbReference type="InterPro" id="IPR046349">
    <property type="entry name" value="C1-like_sf"/>
</dbReference>
<dbReference type="GO" id="GO:0016020">
    <property type="term" value="C:membrane"/>
    <property type="evidence" value="ECO:0007669"/>
    <property type="project" value="UniProtKB-SubCell"/>
</dbReference>
<dbReference type="PROSITE" id="PS00479">
    <property type="entry name" value="ZF_DAG_PE_1"/>
    <property type="match status" value="1"/>
</dbReference>
<dbReference type="InterPro" id="IPR020454">
    <property type="entry name" value="DAG/PE-bd"/>
</dbReference>
<dbReference type="PRINTS" id="PR00008">
    <property type="entry name" value="DAGPEDOMAIN"/>
</dbReference>
<evidence type="ECO:0000256" key="1">
    <source>
        <dbReference type="ARBA" id="ARBA00022723"/>
    </source>
</evidence>
<dbReference type="PROSITE" id="PS50081">
    <property type="entry name" value="ZF_DAG_PE_2"/>
    <property type="match status" value="1"/>
</dbReference>
<accession>A0A183TBU0</accession>
<evidence type="ECO:0000313" key="4">
    <source>
        <dbReference type="EMBL" id="VDM00323.1"/>
    </source>
</evidence>
<dbReference type="PANTHER" id="PTHR22968:SF14">
    <property type="entry name" value="PROTEIN KINASE C"/>
    <property type="match status" value="1"/>
</dbReference>
<keyword evidence="2" id="KW-0862">Zinc</keyword>
<dbReference type="EMBL" id="UYSU01038494">
    <property type="protein sequence ID" value="VDM00323.1"/>
    <property type="molecule type" value="Genomic_DNA"/>
</dbReference>